<organism evidence="1 2">
    <name type="scientific">Cystobacter fuscus</name>
    <dbReference type="NCBI Taxonomy" id="43"/>
    <lineage>
        <taxon>Bacteria</taxon>
        <taxon>Pseudomonadati</taxon>
        <taxon>Myxococcota</taxon>
        <taxon>Myxococcia</taxon>
        <taxon>Myxococcales</taxon>
        <taxon>Cystobacterineae</taxon>
        <taxon>Archangiaceae</taxon>
        <taxon>Cystobacter</taxon>
    </lineage>
</organism>
<name>A0A250JBB7_9BACT</name>
<sequence>MLGHDVRAMKPLTEEQRATLEDLYRRVDARAASISEGHDWWPCRKGCDHCCRHLAEPLTVSEWEWTYLWEAFQALPPIVREEIRTRVAGLQDTQRPYTCPFLDRESGGCRVYTHRPLACRTYGFYVSRGVGTWCHFIHALLEQHGEGDILWGNHDTVEATLERLSGPPLSLFQWFSAHPG</sequence>
<evidence type="ECO:0000313" key="1">
    <source>
        <dbReference type="EMBL" id="ATB40873.1"/>
    </source>
</evidence>
<accession>A0A250JBB7</accession>
<evidence type="ECO:0000313" key="2">
    <source>
        <dbReference type="Proteomes" id="UP000217257"/>
    </source>
</evidence>
<proteinExistence type="predicted"/>
<dbReference type="Pfam" id="PF03692">
    <property type="entry name" value="CxxCxxCC"/>
    <property type="match status" value="1"/>
</dbReference>
<protein>
    <submittedName>
        <fullName evidence="1">Uncharacterized protein</fullName>
    </submittedName>
</protein>
<dbReference type="KEGG" id="cfus:CYFUS_006335"/>
<dbReference type="Proteomes" id="UP000217257">
    <property type="component" value="Chromosome"/>
</dbReference>
<dbReference type="EMBL" id="CP022098">
    <property type="protein sequence ID" value="ATB40873.1"/>
    <property type="molecule type" value="Genomic_DNA"/>
</dbReference>
<reference evidence="1 2" key="1">
    <citation type="submission" date="2017-06" db="EMBL/GenBank/DDBJ databases">
        <title>Sequencing and comparative analysis of myxobacterial genomes.</title>
        <authorList>
            <person name="Rupp O."/>
            <person name="Goesmann A."/>
            <person name="Sogaard-Andersen L."/>
        </authorList>
    </citation>
    <scope>NUCLEOTIDE SEQUENCE [LARGE SCALE GENOMIC DNA]</scope>
    <source>
        <strain evidence="1 2">DSM 52655</strain>
    </source>
</reference>
<dbReference type="InterPro" id="IPR005358">
    <property type="entry name" value="Puta_zinc/iron-chelating_dom"/>
</dbReference>
<gene>
    <name evidence="1" type="ORF">CYFUS_006335</name>
</gene>
<dbReference type="AlphaFoldDB" id="A0A250JBB7"/>